<evidence type="ECO:0000256" key="1">
    <source>
        <dbReference type="ARBA" id="ARBA00022670"/>
    </source>
</evidence>
<dbReference type="Gene3D" id="3.40.390.10">
    <property type="entry name" value="Collagenase (Catalytic Domain)"/>
    <property type="match status" value="1"/>
</dbReference>
<accession>A0A068LJY7</accession>
<comment type="caution">
    <text evidence="5">Lacks conserved residue(s) required for the propagation of feature annotation.</text>
</comment>
<evidence type="ECO:0000256" key="2">
    <source>
        <dbReference type="ARBA" id="ARBA00022801"/>
    </source>
</evidence>
<keyword evidence="3 5" id="KW-0862">Zinc</keyword>
<keyword evidence="5" id="KW-0479">Metal-binding</keyword>
<evidence type="ECO:0000313" key="8">
    <source>
        <dbReference type="EMBL" id="AIE44749.1"/>
    </source>
</evidence>
<dbReference type="VEuPathDB" id="VectorBase:IPEI_025654"/>
<evidence type="ECO:0000256" key="6">
    <source>
        <dbReference type="SAM" id="SignalP"/>
    </source>
</evidence>
<keyword evidence="2" id="KW-0378">Hydrolase</keyword>
<dbReference type="GO" id="GO:0006509">
    <property type="term" value="P:membrane protein ectodomain proteolysis"/>
    <property type="evidence" value="ECO:0007669"/>
    <property type="project" value="TreeGrafter"/>
</dbReference>
<dbReference type="InterPro" id="IPR024079">
    <property type="entry name" value="MetalloPept_cat_dom_sf"/>
</dbReference>
<keyword evidence="6" id="KW-0732">Signal</keyword>
<dbReference type="PROSITE" id="PS50215">
    <property type="entry name" value="ADAM_MEPRO"/>
    <property type="match status" value="1"/>
</dbReference>
<keyword evidence="1 8" id="KW-0645">Protease</keyword>
<evidence type="ECO:0000256" key="5">
    <source>
        <dbReference type="PROSITE-ProRule" id="PRU00276"/>
    </source>
</evidence>
<dbReference type="GO" id="GO:0004222">
    <property type="term" value="F:metalloendopeptidase activity"/>
    <property type="evidence" value="ECO:0007669"/>
    <property type="project" value="InterPro"/>
</dbReference>
<feature type="binding site" evidence="5">
    <location>
        <position position="343"/>
    </location>
    <ligand>
        <name>Zn(2+)</name>
        <dbReference type="ChEBI" id="CHEBI:29105"/>
        <note>catalytic</note>
    </ligand>
</feature>
<feature type="binding site" evidence="5">
    <location>
        <position position="333"/>
    </location>
    <ligand>
        <name>Zn(2+)</name>
        <dbReference type="ChEBI" id="CHEBI:29105"/>
        <note>catalytic</note>
    </ligand>
</feature>
<organism evidence="8">
    <name type="scientific">Ixodes persulcatus</name>
    <name type="common">Taiga tick</name>
    <dbReference type="NCBI Taxonomy" id="34615"/>
    <lineage>
        <taxon>Eukaryota</taxon>
        <taxon>Metazoa</taxon>
        <taxon>Ecdysozoa</taxon>
        <taxon>Arthropoda</taxon>
        <taxon>Chelicerata</taxon>
        <taxon>Arachnida</taxon>
        <taxon>Acari</taxon>
        <taxon>Parasitiformes</taxon>
        <taxon>Ixodida</taxon>
        <taxon>Ixodoidea</taxon>
        <taxon>Ixodidae</taxon>
        <taxon>Ixodinae</taxon>
        <taxon>Ixodes</taxon>
    </lineage>
</organism>
<feature type="binding site" evidence="5">
    <location>
        <position position="337"/>
    </location>
    <ligand>
        <name>Zn(2+)</name>
        <dbReference type="ChEBI" id="CHEBI:29105"/>
        <note>catalytic</note>
    </ligand>
</feature>
<dbReference type="InterPro" id="IPR001590">
    <property type="entry name" value="Peptidase_M12B"/>
</dbReference>
<feature type="signal peptide" evidence="6">
    <location>
        <begin position="1"/>
        <end position="20"/>
    </location>
</feature>
<reference evidence="8" key="1">
    <citation type="journal article" date="2014" name="Exp. Appl. Acarol.">
        <title>Reprolysin metalloproteases from Ixodes persulcatus, Rhipicephalus sanguineus and Rhipicephalus microplus ticks.</title>
        <authorList>
            <person name="Ali A."/>
            <person name="Tirloni L."/>
            <person name="Isezaki M."/>
            <person name="Seixas A."/>
            <person name="Konnai S."/>
            <person name="Ohashi K."/>
            <person name="da Silva Vaz Junior I."/>
            <person name="Termignoni C."/>
        </authorList>
    </citation>
    <scope>NUCLEOTIDE SEQUENCE</scope>
</reference>
<feature type="chain" id="PRO_5001651401" evidence="6">
    <location>
        <begin position="21"/>
        <end position="500"/>
    </location>
</feature>
<dbReference type="GO" id="GO:0046872">
    <property type="term" value="F:metal ion binding"/>
    <property type="evidence" value="ECO:0007669"/>
    <property type="project" value="UniProtKB-KW"/>
</dbReference>
<evidence type="ECO:0000256" key="3">
    <source>
        <dbReference type="ARBA" id="ARBA00022833"/>
    </source>
</evidence>
<protein>
    <submittedName>
        <fullName evidence="8">Metalloprotease 3</fullName>
    </submittedName>
</protein>
<feature type="domain" description="Peptidase M12B" evidence="7">
    <location>
        <begin position="180"/>
        <end position="405"/>
    </location>
</feature>
<name>A0A068LJY7_IXOPE</name>
<dbReference type="AlphaFoldDB" id="A0A068LJY7"/>
<dbReference type="Gene3D" id="3.40.1620.60">
    <property type="match status" value="1"/>
</dbReference>
<feature type="active site" evidence="5">
    <location>
        <position position="334"/>
    </location>
</feature>
<dbReference type="VEuPathDB" id="VectorBase:IPEI_015462"/>
<dbReference type="SUPFAM" id="SSF55486">
    <property type="entry name" value="Metalloproteases ('zincins'), catalytic domain"/>
    <property type="match status" value="1"/>
</dbReference>
<dbReference type="EMBL" id="KF874602">
    <property type="protein sequence ID" value="AIE44749.1"/>
    <property type="molecule type" value="mRNA"/>
</dbReference>
<sequence>MMTIILRLLGFAAVAQWSSAFTDEGALVYPRLLESRGLNEERILKINKDIILKLERTSVFPEKLLIRTHEEGSLVNNYVNGSEHNEHLYHDTEKMAAVILKDDDGVNVEGLLRHDLRIQPMPDLERSLEGHVAHMLFPVKQRTPYRGDHGHPPHELRELSYAPEGNTTYNEFEERGDQTISPEVHAVLDATTCAAYNYNRKEIINYLSVMAMSANLRYKSVTHPSVRLTIVAVTLLKENTQPFLKFYKGNKDMVTFHDTLMEFDSYYQKDPEFNNADIYFLLTGLDIVGVATDGTLMPHFSGYAYLNKVCTVFKVGMAEDEPKSYDGVHLFSHEIAHLLGCAHDEDPPDGTMPGHPGSQNCPWNDGYIMSYVINFKNHFKFSPCCVNSIRFVAKERKCLYEVNAKNPVENLKSLPGFRISPTSFCQFMHPLYRGVHSDKKAGLSDCIQTCRTAKNRRGGYKSWTHAAIDGVPCDNRNKKKACINGKCTLLNSMPERTYRE</sequence>
<proteinExistence type="evidence at transcript level"/>
<evidence type="ECO:0000256" key="4">
    <source>
        <dbReference type="ARBA" id="ARBA00023049"/>
    </source>
</evidence>
<dbReference type="PANTHER" id="PTHR11905">
    <property type="entry name" value="ADAM A DISINTEGRIN AND METALLOPROTEASE DOMAIN"/>
    <property type="match status" value="1"/>
</dbReference>
<keyword evidence="4 8" id="KW-0482">Metalloprotease</keyword>
<dbReference type="Pfam" id="PF13688">
    <property type="entry name" value="Reprolysin_5"/>
    <property type="match status" value="1"/>
</dbReference>
<dbReference type="PANTHER" id="PTHR11905:SF159">
    <property type="entry name" value="ADAM METALLOPROTEASE"/>
    <property type="match status" value="1"/>
</dbReference>
<evidence type="ECO:0000259" key="7">
    <source>
        <dbReference type="PROSITE" id="PS50215"/>
    </source>
</evidence>